<evidence type="ECO:0000259" key="1">
    <source>
        <dbReference type="PROSITE" id="PS50930"/>
    </source>
</evidence>
<proteinExistence type="predicted"/>
<keyword evidence="3" id="KW-1185">Reference proteome</keyword>
<dbReference type="KEGG" id="wco:G7084_01830"/>
<dbReference type="Gene3D" id="2.40.50.1020">
    <property type="entry name" value="LytTr DNA-binding domain"/>
    <property type="match status" value="1"/>
</dbReference>
<dbReference type="GO" id="GO:0003677">
    <property type="term" value="F:DNA binding"/>
    <property type="evidence" value="ECO:0007669"/>
    <property type="project" value="InterPro"/>
</dbReference>
<dbReference type="SMART" id="SM00850">
    <property type="entry name" value="LytTR"/>
    <property type="match status" value="1"/>
</dbReference>
<dbReference type="PANTHER" id="PTHR37299:SF4">
    <property type="entry name" value="TRANSCRIPTIONAL REGULATOR"/>
    <property type="match status" value="1"/>
</dbReference>
<organism evidence="2 3">
    <name type="scientific">Weissella coleopterorum</name>
    <dbReference type="NCBI Taxonomy" id="2714949"/>
    <lineage>
        <taxon>Bacteria</taxon>
        <taxon>Bacillati</taxon>
        <taxon>Bacillota</taxon>
        <taxon>Bacilli</taxon>
        <taxon>Lactobacillales</taxon>
        <taxon>Lactobacillaceae</taxon>
        <taxon>Weissella</taxon>
    </lineage>
</organism>
<protein>
    <submittedName>
        <fullName evidence="2">LytTR family transcriptional regulator</fullName>
    </submittedName>
</protein>
<evidence type="ECO:0000313" key="2">
    <source>
        <dbReference type="EMBL" id="QIL50172.1"/>
    </source>
</evidence>
<dbReference type="InterPro" id="IPR046947">
    <property type="entry name" value="LytR-like"/>
</dbReference>
<gene>
    <name evidence="2" type="ORF">G7084_01830</name>
</gene>
<accession>A0A6G8AYY9</accession>
<name>A0A6G8AYY9_9LACO</name>
<dbReference type="PANTHER" id="PTHR37299">
    <property type="entry name" value="TRANSCRIPTIONAL REGULATOR-RELATED"/>
    <property type="match status" value="1"/>
</dbReference>
<feature type="domain" description="HTH LytTR-type" evidence="1">
    <location>
        <begin position="55"/>
        <end position="147"/>
    </location>
</feature>
<dbReference type="Pfam" id="PF04397">
    <property type="entry name" value="LytTR"/>
    <property type="match status" value="1"/>
</dbReference>
<dbReference type="InterPro" id="IPR007492">
    <property type="entry name" value="LytTR_DNA-bd_dom"/>
</dbReference>
<dbReference type="GO" id="GO:0000156">
    <property type="term" value="F:phosphorelay response regulator activity"/>
    <property type="evidence" value="ECO:0007669"/>
    <property type="project" value="InterPro"/>
</dbReference>
<dbReference type="RefSeq" id="WP_166009514.1">
    <property type="nucleotide sequence ID" value="NZ_CP049888.1"/>
</dbReference>
<dbReference type="EMBL" id="CP049888">
    <property type="protein sequence ID" value="QIL50172.1"/>
    <property type="molecule type" value="Genomic_DNA"/>
</dbReference>
<dbReference type="PROSITE" id="PS50930">
    <property type="entry name" value="HTH_LYTTR"/>
    <property type="match status" value="1"/>
</dbReference>
<sequence>MKITLEIDPSLTAPEVIIRAPAASAEVNALKEQLSTGNQPVKQITLYQHQTKFELPLDQIIFFETDERQVWAHTVKQSFATHQRLYTLEATLPPQFIRISKAGIVNVTKIQALTKSISNTLIQFQNSHKQIYASRRYHKALEARLQDWRKLS</sequence>
<evidence type="ECO:0000313" key="3">
    <source>
        <dbReference type="Proteomes" id="UP000500741"/>
    </source>
</evidence>
<reference evidence="2 3" key="1">
    <citation type="submission" date="2020-03" db="EMBL/GenBank/DDBJ databases">
        <title>Weissella sp. nov., isolated from Cybister lewisianus.</title>
        <authorList>
            <person name="Hyun D.-W."/>
            <person name="Bae J.-W."/>
        </authorList>
    </citation>
    <scope>NUCLEOTIDE SEQUENCE [LARGE SCALE GENOMIC DNA]</scope>
    <source>
        <strain evidence="2 3">HDW19</strain>
    </source>
</reference>
<dbReference type="Proteomes" id="UP000500741">
    <property type="component" value="Chromosome"/>
</dbReference>
<dbReference type="AlphaFoldDB" id="A0A6G8AYY9"/>